<protein>
    <submittedName>
        <fullName evidence="2 3">Uncharacterized protein</fullName>
    </submittedName>
</protein>
<evidence type="ECO:0000313" key="3">
    <source>
        <dbReference type="EnsemblFungi" id="EJT73860"/>
    </source>
</evidence>
<dbReference type="STRING" id="644352.J3P2G8"/>
<reference evidence="3" key="5">
    <citation type="submission" date="2018-04" db="UniProtKB">
        <authorList>
            <consortium name="EnsemblFungi"/>
        </authorList>
    </citation>
    <scope>IDENTIFICATION</scope>
    <source>
        <strain evidence="3">R3-111a-1</strain>
    </source>
</reference>
<dbReference type="eggNOG" id="ENOG502QWD2">
    <property type="taxonomic scope" value="Eukaryota"/>
</dbReference>
<reference evidence="3" key="4">
    <citation type="journal article" date="2015" name="G3 (Bethesda)">
        <title>Genome sequences of three phytopathogenic species of the Magnaporthaceae family of fungi.</title>
        <authorList>
            <person name="Okagaki L.H."/>
            <person name="Nunes C.C."/>
            <person name="Sailsbery J."/>
            <person name="Clay B."/>
            <person name="Brown D."/>
            <person name="John T."/>
            <person name="Oh Y."/>
            <person name="Young N."/>
            <person name="Fitzgerald M."/>
            <person name="Haas B.J."/>
            <person name="Zeng Q."/>
            <person name="Young S."/>
            <person name="Adiconis X."/>
            <person name="Fan L."/>
            <person name="Levin J.Z."/>
            <person name="Mitchell T.K."/>
            <person name="Okubara P.A."/>
            <person name="Farman M.L."/>
            <person name="Kohn L.M."/>
            <person name="Birren B."/>
            <person name="Ma L.-J."/>
            <person name="Dean R.A."/>
        </authorList>
    </citation>
    <scope>NUCLEOTIDE SEQUENCE</scope>
    <source>
        <strain evidence="3">R3-111a-1</strain>
    </source>
</reference>
<dbReference type="HOGENOM" id="CLU_1102839_0_0_1"/>
<dbReference type="OrthoDB" id="10254221at2759"/>
<reference evidence="2" key="3">
    <citation type="submission" date="2010-09" db="EMBL/GenBank/DDBJ databases">
        <title>Annotation of Gaeumannomyces graminis var. tritici R3-111a-1.</title>
        <authorList>
            <consortium name="The Broad Institute Genome Sequencing Platform"/>
            <person name="Ma L.-J."/>
            <person name="Dead R."/>
            <person name="Young S.K."/>
            <person name="Zeng Q."/>
            <person name="Gargeya S."/>
            <person name="Fitzgerald M."/>
            <person name="Haas B."/>
            <person name="Abouelleil A."/>
            <person name="Alvarado L."/>
            <person name="Arachchi H.M."/>
            <person name="Berlin A."/>
            <person name="Brown A."/>
            <person name="Chapman S.B."/>
            <person name="Chen Z."/>
            <person name="Dunbar C."/>
            <person name="Freedman E."/>
            <person name="Gearin G."/>
            <person name="Gellesch M."/>
            <person name="Goldberg J."/>
            <person name="Griggs A."/>
            <person name="Gujja S."/>
            <person name="Heiman D."/>
            <person name="Howarth C."/>
            <person name="Larson L."/>
            <person name="Lui A."/>
            <person name="MacDonald P.J.P."/>
            <person name="Mehta T."/>
            <person name="Montmayeur A."/>
            <person name="Murphy C."/>
            <person name="Neiman D."/>
            <person name="Pearson M."/>
            <person name="Priest M."/>
            <person name="Roberts A."/>
            <person name="Saif S."/>
            <person name="Shea T."/>
            <person name="Shenoy N."/>
            <person name="Sisk P."/>
            <person name="Stolte C."/>
            <person name="Sykes S."/>
            <person name="Yandava C."/>
            <person name="Wortman J."/>
            <person name="Nusbaum C."/>
            <person name="Birren B."/>
        </authorList>
    </citation>
    <scope>NUCLEOTIDE SEQUENCE</scope>
    <source>
        <strain evidence="2">R3-111a-1</strain>
    </source>
</reference>
<keyword evidence="4" id="KW-1185">Reference proteome</keyword>
<dbReference type="VEuPathDB" id="FungiDB:GGTG_07715"/>
<evidence type="ECO:0000256" key="1">
    <source>
        <dbReference type="SAM" id="Phobius"/>
    </source>
</evidence>
<reference evidence="4" key="1">
    <citation type="submission" date="2010-07" db="EMBL/GenBank/DDBJ databases">
        <title>The genome sequence of Gaeumannomyces graminis var. tritici strain R3-111a-1.</title>
        <authorList>
            <consortium name="The Broad Institute Genome Sequencing Platform"/>
            <person name="Ma L.-J."/>
            <person name="Dead R."/>
            <person name="Young S."/>
            <person name="Zeng Q."/>
            <person name="Koehrsen M."/>
            <person name="Alvarado L."/>
            <person name="Berlin A."/>
            <person name="Chapman S.B."/>
            <person name="Chen Z."/>
            <person name="Freedman E."/>
            <person name="Gellesch M."/>
            <person name="Goldberg J."/>
            <person name="Griggs A."/>
            <person name="Gujja S."/>
            <person name="Heilman E.R."/>
            <person name="Heiman D."/>
            <person name="Hepburn T."/>
            <person name="Howarth C."/>
            <person name="Jen D."/>
            <person name="Larson L."/>
            <person name="Mehta T."/>
            <person name="Neiman D."/>
            <person name="Pearson M."/>
            <person name="Roberts A."/>
            <person name="Saif S."/>
            <person name="Shea T."/>
            <person name="Shenoy N."/>
            <person name="Sisk P."/>
            <person name="Stolte C."/>
            <person name="Sykes S."/>
            <person name="Walk T."/>
            <person name="White J."/>
            <person name="Yandava C."/>
            <person name="Haas B."/>
            <person name="Nusbaum C."/>
            <person name="Birren B."/>
        </authorList>
    </citation>
    <scope>NUCLEOTIDE SEQUENCE [LARGE SCALE GENOMIC DNA]</scope>
    <source>
        <strain evidence="4">R3-111a-1</strain>
    </source>
</reference>
<dbReference type="GeneID" id="20348173"/>
<organism evidence="2">
    <name type="scientific">Gaeumannomyces tritici (strain R3-111a-1)</name>
    <name type="common">Wheat and barley take-all root rot fungus</name>
    <name type="synonym">Gaeumannomyces graminis var. tritici</name>
    <dbReference type="NCBI Taxonomy" id="644352"/>
    <lineage>
        <taxon>Eukaryota</taxon>
        <taxon>Fungi</taxon>
        <taxon>Dikarya</taxon>
        <taxon>Ascomycota</taxon>
        <taxon>Pezizomycotina</taxon>
        <taxon>Sordariomycetes</taxon>
        <taxon>Sordariomycetidae</taxon>
        <taxon>Magnaporthales</taxon>
        <taxon>Magnaporthaceae</taxon>
        <taxon>Gaeumannomyces</taxon>
    </lineage>
</organism>
<keyword evidence="1" id="KW-0472">Membrane</keyword>
<dbReference type="EMBL" id="GL385398">
    <property type="protein sequence ID" value="EJT73860.1"/>
    <property type="molecule type" value="Genomic_DNA"/>
</dbReference>
<keyword evidence="1" id="KW-1133">Transmembrane helix</keyword>
<dbReference type="EnsemblFungi" id="EJT73860">
    <property type="protein sequence ID" value="EJT73860"/>
    <property type="gene ID" value="GGTG_07715"/>
</dbReference>
<name>J3P2G8_GAET3</name>
<dbReference type="Proteomes" id="UP000006039">
    <property type="component" value="Unassembled WGS sequence"/>
</dbReference>
<evidence type="ECO:0000313" key="4">
    <source>
        <dbReference type="Proteomes" id="UP000006039"/>
    </source>
</evidence>
<dbReference type="RefSeq" id="XP_009223804.1">
    <property type="nucleotide sequence ID" value="XM_009225540.1"/>
</dbReference>
<feature type="transmembrane region" description="Helical" evidence="1">
    <location>
        <begin position="217"/>
        <end position="237"/>
    </location>
</feature>
<gene>
    <name evidence="3" type="primary">20348173</name>
    <name evidence="2" type="ORF">GGTG_07715</name>
</gene>
<keyword evidence="1" id="KW-0812">Transmembrane</keyword>
<proteinExistence type="predicted"/>
<evidence type="ECO:0000313" key="2">
    <source>
        <dbReference type="EMBL" id="EJT73860.1"/>
    </source>
</evidence>
<reference evidence="2" key="2">
    <citation type="submission" date="2010-07" db="EMBL/GenBank/DDBJ databases">
        <authorList>
            <consortium name="The Broad Institute Genome Sequencing Platform"/>
            <consortium name="Broad Institute Genome Sequencing Center for Infectious Disease"/>
            <person name="Ma L.-J."/>
            <person name="Dead R."/>
            <person name="Young S."/>
            <person name="Zeng Q."/>
            <person name="Koehrsen M."/>
            <person name="Alvarado L."/>
            <person name="Berlin A."/>
            <person name="Chapman S.B."/>
            <person name="Chen Z."/>
            <person name="Freedman E."/>
            <person name="Gellesch M."/>
            <person name="Goldberg J."/>
            <person name="Griggs A."/>
            <person name="Gujja S."/>
            <person name="Heilman E.R."/>
            <person name="Heiman D."/>
            <person name="Hepburn T."/>
            <person name="Howarth C."/>
            <person name="Jen D."/>
            <person name="Larson L."/>
            <person name="Mehta T."/>
            <person name="Neiman D."/>
            <person name="Pearson M."/>
            <person name="Roberts A."/>
            <person name="Saif S."/>
            <person name="Shea T."/>
            <person name="Shenoy N."/>
            <person name="Sisk P."/>
            <person name="Stolte C."/>
            <person name="Sykes S."/>
            <person name="Walk T."/>
            <person name="White J."/>
            <person name="Yandava C."/>
            <person name="Haas B."/>
            <person name="Nusbaum C."/>
            <person name="Birren B."/>
        </authorList>
    </citation>
    <scope>NUCLEOTIDE SEQUENCE</scope>
    <source>
        <strain evidence="2">R3-111a-1</strain>
    </source>
</reference>
<sequence>MPNADRNVCVDSAIALSLDAKSEKAMELEALSASVVEREPGSGPDGVAAAHEKSKCDTLCLVPPARPDKLAACTELVESRARRRLRQQRTPHQLGLRRLRRARDAAAAVRIYRSRGHGFDDRHRGQTMAVTGRMLASGKELTAAASKGVGVEFLVREGKTNYIATMAFQDVTGNHPTEPDTFFGLYAGEPRPQGERRVSSKPKGSLLRRVLETRDALLGYMGGFLAFWSAPLSVALCKRREWWKSTSRIVAV</sequence>
<accession>J3P2G8</accession>
<dbReference type="AlphaFoldDB" id="J3P2G8"/>